<gene>
    <name evidence="1" type="ORF">KIL84_000837</name>
</gene>
<dbReference type="Proteomes" id="UP000827986">
    <property type="component" value="Unassembled WGS sequence"/>
</dbReference>
<dbReference type="AlphaFoldDB" id="A0A9D3WXE8"/>
<accession>A0A9D3WXE8</accession>
<dbReference type="EMBL" id="JAHDVG010000484">
    <property type="protein sequence ID" value="KAH1169852.1"/>
    <property type="molecule type" value="Genomic_DNA"/>
</dbReference>
<keyword evidence="2" id="KW-1185">Reference proteome</keyword>
<name>A0A9D3WXE8_9SAUR</name>
<protein>
    <submittedName>
        <fullName evidence="1">Uncharacterized protein</fullName>
    </submittedName>
</protein>
<comment type="caution">
    <text evidence="1">The sequence shown here is derived from an EMBL/GenBank/DDBJ whole genome shotgun (WGS) entry which is preliminary data.</text>
</comment>
<evidence type="ECO:0000313" key="2">
    <source>
        <dbReference type="Proteomes" id="UP000827986"/>
    </source>
</evidence>
<organism evidence="1 2">
    <name type="scientific">Mauremys mutica</name>
    <name type="common">yellowpond turtle</name>
    <dbReference type="NCBI Taxonomy" id="74926"/>
    <lineage>
        <taxon>Eukaryota</taxon>
        <taxon>Metazoa</taxon>
        <taxon>Chordata</taxon>
        <taxon>Craniata</taxon>
        <taxon>Vertebrata</taxon>
        <taxon>Euteleostomi</taxon>
        <taxon>Archelosauria</taxon>
        <taxon>Testudinata</taxon>
        <taxon>Testudines</taxon>
        <taxon>Cryptodira</taxon>
        <taxon>Durocryptodira</taxon>
        <taxon>Testudinoidea</taxon>
        <taxon>Geoemydidae</taxon>
        <taxon>Geoemydinae</taxon>
        <taxon>Mauremys</taxon>
    </lineage>
</organism>
<proteinExistence type="predicted"/>
<reference evidence="1" key="1">
    <citation type="submission" date="2021-09" db="EMBL/GenBank/DDBJ databases">
        <title>The genome of Mauremys mutica provides insights into the evolution of semi-aquatic lifestyle.</title>
        <authorList>
            <person name="Gong S."/>
            <person name="Gao Y."/>
        </authorList>
    </citation>
    <scope>NUCLEOTIDE SEQUENCE</scope>
    <source>
        <strain evidence="1">MM-2020</strain>
        <tissue evidence="1">Muscle</tissue>
    </source>
</reference>
<evidence type="ECO:0000313" key="1">
    <source>
        <dbReference type="EMBL" id="KAH1169852.1"/>
    </source>
</evidence>
<sequence length="101" mass="11915">MSHSFKHWEHCSILRTGHRKKSSNSYTAPCLFGFVLKILCLVSTSKQQHCLKEAEKKIEHRSTGNFLKFDMVNLLDMRFCVCVYKKILYNVAEYFCFIILM</sequence>